<accession>A0ABQ9GW54</accession>
<dbReference type="EMBL" id="JARBHB010000009">
    <property type="protein sequence ID" value="KAJ8876239.1"/>
    <property type="molecule type" value="Genomic_DNA"/>
</dbReference>
<dbReference type="Pfam" id="PF00839">
    <property type="entry name" value="Cys_rich_FGFR"/>
    <property type="match status" value="1"/>
</dbReference>
<dbReference type="PANTHER" id="PTHR11884">
    <property type="entry name" value="SELECTIN LIGAND RELATED"/>
    <property type="match status" value="1"/>
</dbReference>
<organism evidence="1 2">
    <name type="scientific">Dryococelus australis</name>
    <dbReference type="NCBI Taxonomy" id="614101"/>
    <lineage>
        <taxon>Eukaryota</taxon>
        <taxon>Metazoa</taxon>
        <taxon>Ecdysozoa</taxon>
        <taxon>Arthropoda</taxon>
        <taxon>Hexapoda</taxon>
        <taxon>Insecta</taxon>
        <taxon>Pterygota</taxon>
        <taxon>Neoptera</taxon>
        <taxon>Polyneoptera</taxon>
        <taxon>Phasmatodea</taxon>
        <taxon>Verophasmatodea</taxon>
        <taxon>Anareolatae</taxon>
        <taxon>Phasmatidae</taxon>
        <taxon>Eurycanthinae</taxon>
        <taxon>Dryococelus</taxon>
    </lineage>
</organism>
<dbReference type="PANTHER" id="PTHR11884:SF1">
    <property type="entry name" value="GOLGI APPARATUS PROTEIN 1"/>
    <property type="match status" value="1"/>
</dbReference>
<name>A0ABQ9GW54_9NEOP</name>
<dbReference type="Proteomes" id="UP001159363">
    <property type="component" value="Chromosome 8"/>
</dbReference>
<reference evidence="1 2" key="1">
    <citation type="submission" date="2023-02" db="EMBL/GenBank/DDBJ databases">
        <title>LHISI_Scaffold_Assembly.</title>
        <authorList>
            <person name="Stuart O.P."/>
            <person name="Cleave R."/>
            <person name="Magrath M.J.L."/>
            <person name="Mikheyev A.S."/>
        </authorList>
    </citation>
    <scope>NUCLEOTIDE SEQUENCE [LARGE SCALE GENOMIC DNA]</scope>
    <source>
        <strain evidence="1">Daus_M_001</strain>
        <tissue evidence="1">Leg muscle</tissue>
    </source>
</reference>
<dbReference type="InterPro" id="IPR001893">
    <property type="entry name" value="Cys-rich_GLG1_repeat"/>
</dbReference>
<proteinExistence type="predicted"/>
<comment type="caution">
    <text evidence="1">The sequence shown here is derived from an EMBL/GenBank/DDBJ whole genome shotgun (WGS) entry which is preliminary data.</text>
</comment>
<keyword evidence="2" id="KW-1185">Reference proteome</keyword>
<evidence type="ECO:0000313" key="2">
    <source>
        <dbReference type="Proteomes" id="UP001159363"/>
    </source>
</evidence>
<dbReference type="InterPro" id="IPR039728">
    <property type="entry name" value="GLG1"/>
</dbReference>
<sequence length="89" mass="9884">MQINTMCKQDEEEDGSGEVEECLKNAFYNHRPMNPGCRMEVAGLIEDAKADIHVDPLLHQACGVDVSKFCSDIPQGAGRRKLMVFSQIS</sequence>
<evidence type="ECO:0000313" key="1">
    <source>
        <dbReference type="EMBL" id="KAJ8876239.1"/>
    </source>
</evidence>
<protein>
    <submittedName>
        <fullName evidence="1">Uncharacterized protein</fullName>
    </submittedName>
</protein>
<gene>
    <name evidence="1" type="ORF">PR048_024149</name>
</gene>